<dbReference type="InterPro" id="IPR003598">
    <property type="entry name" value="Ig_sub2"/>
</dbReference>
<dbReference type="Pfam" id="PF13855">
    <property type="entry name" value="LRR_8"/>
    <property type="match status" value="3"/>
</dbReference>
<dbReference type="SUPFAM" id="SSF48726">
    <property type="entry name" value="Immunoglobulin"/>
    <property type="match status" value="3"/>
</dbReference>
<keyword evidence="8" id="KW-1133">Transmembrane helix</keyword>
<keyword evidence="3" id="KW-0677">Repeat</keyword>
<dbReference type="InterPro" id="IPR050467">
    <property type="entry name" value="LRFN"/>
</dbReference>
<keyword evidence="6" id="KW-0393">Immunoglobulin domain</keyword>
<evidence type="ECO:0000256" key="7">
    <source>
        <dbReference type="SAM" id="MobiDB-lite"/>
    </source>
</evidence>
<evidence type="ECO:0000256" key="4">
    <source>
        <dbReference type="ARBA" id="ARBA00023157"/>
    </source>
</evidence>
<sequence length="813" mass="91511">MVGVCFLVNIIVLINLCLAKPRDCPKICSCLGAYVDCSSKKFETNSLRIPKWATHLNLQNSSIKKLTDVNWKRLSALTELTLNKNAISSIPKDVFQYQSQLRILELNRNNIQVIEALNFKTLEHLSTLKLKRNLIRELKDGSFYGLKEIDKLLLDFNSLKIISKTWLYGLEALKELSISHNFIEKIEQDSWEFCKTLVLLDLSFNNLTSIESDTFKNLDHLQKLSLNNNNISVINEKTFFHLPKLKFINLSNNKIGWTVEDAFGVFQGLNSLMKFHLAGNQIKSINADAFVGLKNVTYLNLSNNNITSIQNNAFAELPMLKELVINTTSLLCDCNLKWFLDWLLLKQLKVQALYCSYPAWLRGQSLLEVTSNFTCNELPKPRLIEEPDVAIMALKGENITLNCKAMSSSSDPMKFTWRKDNAELMNPNNEVKSRIYSDGKSTETTSKLHLINIDNYHAGKYQCLVANSFGVTYSQKSTISVLVYPAFKKVPKNVTVRAGETVKWECGATGEPFPEIAWHKDGTDFPAARERRVNVMPSDDAIFIVNTKPVDMGMYSCTAHNSAGMIYANATLIVEEKPSFIKKMMDKEVYVGEHVVLQCLAKGLPKPTITWLKDGDLIIPTERHFFIHDNQMVIIVDSVQSDSGNYECHLNNSIGQESGRCRIVVKSNNTDTSNLMGIIVISVVCCAVLTSIIWVVIIYQTRRKITNPVIQTEMEELPELGDSSHMHQLQLQRSSDNISDQSSCKDSGTGDSAKRSNDNLAQEELTFVTNNPDAANTSSEANNLQAPLLHYPTNHNRILTPESSLPVVKALDS</sequence>
<dbReference type="OrthoDB" id="5917255at2759"/>
<dbReference type="Gene3D" id="3.80.10.10">
    <property type="entry name" value="Ribonuclease Inhibitor"/>
    <property type="match status" value="2"/>
</dbReference>
<organism evidence="11 12">
    <name type="scientific">Diabrotica balteata</name>
    <name type="common">Banded cucumber beetle</name>
    <dbReference type="NCBI Taxonomy" id="107213"/>
    <lineage>
        <taxon>Eukaryota</taxon>
        <taxon>Metazoa</taxon>
        <taxon>Ecdysozoa</taxon>
        <taxon>Arthropoda</taxon>
        <taxon>Hexapoda</taxon>
        <taxon>Insecta</taxon>
        <taxon>Pterygota</taxon>
        <taxon>Neoptera</taxon>
        <taxon>Endopterygota</taxon>
        <taxon>Coleoptera</taxon>
        <taxon>Polyphaga</taxon>
        <taxon>Cucujiformia</taxon>
        <taxon>Chrysomeloidea</taxon>
        <taxon>Chrysomelidae</taxon>
        <taxon>Galerucinae</taxon>
        <taxon>Diabroticina</taxon>
        <taxon>Diabroticites</taxon>
        <taxon>Diabrotica</taxon>
    </lineage>
</organism>
<dbReference type="InterPro" id="IPR032675">
    <property type="entry name" value="LRR_dom_sf"/>
</dbReference>
<keyword evidence="12" id="KW-1185">Reference proteome</keyword>
<dbReference type="Pfam" id="PF01463">
    <property type="entry name" value="LRRCT"/>
    <property type="match status" value="1"/>
</dbReference>
<protein>
    <recommendedName>
        <fullName evidence="10">Ig-like domain-containing protein</fullName>
    </recommendedName>
</protein>
<keyword evidence="8" id="KW-0812">Transmembrane</keyword>
<dbReference type="InterPro" id="IPR013783">
    <property type="entry name" value="Ig-like_fold"/>
</dbReference>
<feature type="domain" description="Ig-like" evidence="10">
    <location>
        <begin position="485"/>
        <end position="573"/>
    </location>
</feature>
<evidence type="ECO:0000256" key="3">
    <source>
        <dbReference type="ARBA" id="ARBA00022737"/>
    </source>
</evidence>
<dbReference type="Pfam" id="PF13927">
    <property type="entry name" value="Ig_3"/>
    <property type="match status" value="1"/>
</dbReference>
<dbReference type="EMBL" id="OU898285">
    <property type="protein sequence ID" value="CAH1255935.1"/>
    <property type="molecule type" value="Genomic_DNA"/>
</dbReference>
<evidence type="ECO:0000259" key="10">
    <source>
        <dbReference type="PROSITE" id="PS50835"/>
    </source>
</evidence>
<dbReference type="InterPro" id="IPR001611">
    <property type="entry name" value="Leu-rich_rpt"/>
</dbReference>
<dbReference type="PANTHER" id="PTHR45842">
    <property type="entry name" value="SYNAPTIC ADHESION-LIKE MOLECULE SALM"/>
    <property type="match status" value="1"/>
</dbReference>
<dbReference type="Proteomes" id="UP001153709">
    <property type="component" value="Chromosome 10"/>
</dbReference>
<dbReference type="InterPro" id="IPR003599">
    <property type="entry name" value="Ig_sub"/>
</dbReference>
<dbReference type="FunFam" id="3.80.10.10:FF:000023">
    <property type="entry name" value="Leucine rich repeats and immunoglobulin like domains 3"/>
    <property type="match status" value="1"/>
</dbReference>
<evidence type="ECO:0000313" key="11">
    <source>
        <dbReference type="EMBL" id="CAH1255935.1"/>
    </source>
</evidence>
<dbReference type="InterPro" id="IPR013098">
    <property type="entry name" value="Ig_I-set"/>
</dbReference>
<keyword evidence="2 9" id="KW-0732">Signal</keyword>
<dbReference type="PROSITE" id="PS50835">
    <property type="entry name" value="IG_LIKE"/>
    <property type="match status" value="3"/>
</dbReference>
<evidence type="ECO:0000256" key="1">
    <source>
        <dbReference type="ARBA" id="ARBA00022614"/>
    </source>
</evidence>
<dbReference type="PROSITE" id="PS51450">
    <property type="entry name" value="LRR"/>
    <property type="match status" value="4"/>
</dbReference>
<evidence type="ECO:0000256" key="6">
    <source>
        <dbReference type="ARBA" id="ARBA00023319"/>
    </source>
</evidence>
<dbReference type="InterPro" id="IPR007110">
    <property type="entry name" value="Ig-like_dom"/>
</dbReference>
<gene>
    <name evidence="11" type="ORF">DIABBA_LOCUS2330</name>
</gene>
<dbReference type="InterPro" id="IPR036179">
    <property type="entry name" value="Ig-like_dom_sf"/>
</dbReference>
<dbReference type="Pfam" id="PF07679">
    <property type="entry name" value="I-set"/>
    <property type="match status" value="2"/>
</dbReference>
<proteinExistence type="predicted"/>
<feature type="region of interest" description="Disordered" evidence="7">
    <location>
        <begin position="722"/>
        <end position="756"/>
    </location>
</feature>
<reference evidence="11" key="1">
    <citation type="submission" date="2022-01" db="EMBL/GenBank/DDBJ databases">
        <authorList>
            <person name="King R."/>
        </authorList>
    </citation>
    <scope>NUCLEOTIDE SEQUENCE</scope>
</reference>
<name>A0A9P0DUL4_DIABA</name>
<feature type="transmembrane region" description="Helical" evidence="8">
    <location>
        <begin position="675"/>
        <end position="699"/>
    </location>
</feature>
<keyword evidence="4" id="KW-1015">Disulfide bond</keyword>
<evidence type="ECO:0000256" key="8">
    <source>
        <dbReference type="SAM" id="Phobius"/>
    </source>
</evidence>
<dbReference type="AlphaFoldDB" id="A0A9P0DUL4"/>
<evidence type="ECO:0000256" key="5">
    <source>
        <dbReference type="ARBA" id="ARBA00023180"/>
    </source>
</evidence>
<feature type="compositionally biased region" description="Polar residues" evidence="7">
    <location>
        <begin position="726"/>
        <end position="750"/>
    </location>
</feature>
<dbReference type="SUPFAM" id="SSF52058">
    <property type="entry name" value="L domain-like"/>
    <property type="match status" value="1"/>
</dbReference>
<feature type="domain" description="Ig-like" evidence="10">
    <location>
        <begin position="578"/>
        <end position="664"/>
    </location>
</feature>
<dbReference type="SMART" id="SM00409">
    <property type="entry name" value="IG"/>
    <property type="match status" value="3"/>
</dbReference>
<evidence type="ECO:0000256" key="9">
    <source>
        <dbReference type="SAM" id="SignalP"/>
    </source>
</evidence>
<feature type="domain" description="Ig-like" evidence="10">
    <location>
        <begin position="381"/>
        <end position="480"/>
    </location>
</feature>
<feature type="signal peptide" evidence="9">
    <location>
        <begin position="1"/>
        <end position="19"/>
    </location>
</feature>
<evidence type="ECO:0000313" key="12">
    <source>
        <dbReference type="Proteomes" id="UP001153709"/>
    </source>
</evidence>
<dbReference type="GO" id="GO:0071944">
    <property type="term" value="C:cell periphery"/>
    <property type="evidence" value="ECO:0007669"/>
    <property type="project" value="UniProtKB-ARBA"/>
</dbReference>
<dbReference type="InterPro" id="IPR000483">
    <property type="entry name" value="Cys-rich_flank_reg_C"/>
</dbReference>
<dbReference type="SMART" id="SM00082">
    <property type="entry name" value="LRRCT"/>
    <property type="match status" value="1"/>
</dbReference>
<keyword evidence="8" id="KW-0472">Membrane</keyword>
<dbReference type="Gene3D" id="2.60.40.10">
    <property type="entry name" value="Immunoglobulins"/>
    <property type="match status" value="3"/>
</dbReference>
<dbReference type="SMART" id="SM00408">
    <property type="entry name" value="IGc2"/>
    <property type="match status" value="3"/>
</dbReference>
<keyword evidence="5" id="KW-0325">Glycoprotein</keyword>
<feature type="chain" id="PRO_5040295451" description="Ig-like domain-containing protein" evidence="9">
    <location>
        <begin position="20"/>
        <end position="813"/>
    </location>
</feature>
<evidence type="ECO:0000256" key="2">
    <source>
        <dbReference type="ARBA" id="ARBA00022729"/>
    </source>
</evidence>
<dbReference type="PANTHER" id="PTHR45842:SF21">
    <property type="entry name" value="IG-LIKE DOMAIN-CONTAINING PROTEIN"/>
    <property type="match status" value="1"/>
</dbReference>
<dbReference type="SMART" id="SM00365">
    <property type="entry name" value="LRR_SD22"/>
    <property type="match status" value="6"/>
</dbReference>
<dbReference type="InterPro" id="IPR003591">
    <property type="entry name" value="Leu-rich_rpt_typical-subtyp"/>
</dbReference>
<dbReference type="SMART" id="SM00369">
    <property type="entry name" value="LRR_TYP"/>
    <property type="match status" value="9"/>
</dbReference>
<accession>A0A9P0DUL4</accession>
<keyword evidence="1" id="KW-0433">Leucine-rich repeat</keyword>
<dbReference type="FunFam" id="2.60.40.10:FF:000032">
    <property type="entry name" value="palladin isoform X1"/>
    <property type="match status" value="2"/>
</dbReference>